<dbReference type="GO" id="GO:0006281">
    <property type="term" value="P:DNA repair"/>
    <property type="evidence" value="ECO:0007669"/>
    <property type="project" value="UniProtKB-KW"/>
</dbReference>
<evidence type="ECO:0000256" key="7">
    <source>
        <dbReference type="ARBA" id="ARBA00023204"/>
    </source>
</evidence>
<keyword evidence="11" id="KW-1185">Reference proteome</keyword>
<evidence type="ECO:0000256" key="3">
    <source>
        <dbReference type="ARBA" id="ARBA00011918"/>
    </source>
</evidence>
<dbReference type="InterPro" id="IPR014048">
    <property type="entry name" value="MethylDNA_cys_MeTrfase_DNA-bd"/>
</dbReference>
<dbReference type="NCBIfam" id="TIGR00589">
    <property type="entry name" value="ogt"/>
    <property type="match status" value="1"/>
</dbReference>
<dbReference type="FunFam" id="1.10.10.10:FF:000214">
    <property type="entry name" value="Methylated-DNA--protein-cysteine methyltransferase"/>
    <property type="match status" value="1"/>
</dbReference>
<comment type="similarity">
    <text evidence="2">Belongs to the MGMT family.</text>
</comment>
<feature type="domain" description="Methylated-DNA-[protein]-cysteine S-methyltransferase DNA binding" evidence="9">
    <location>
        <begin position="90"/>
        <end position="171"/>
    </location>
</feature>
<comment type="catalytic activity">
    <reaction evidence="8">
        <text>a 6-O-methyl-2'-deoxyguanosine in DNA + L-cysteinyl-[protein] = S-methyl-L-cysteinyl-[protein] + a 2'-deoxyguanosine in DNA</text>
        <dbReference type="Rhea" id="RHEA:24000"/>
        <dbReference type="Rhea" id="RHEA-COMP:10131"/>
        <dbReference type="Rhea" id="RHEA-COMP:10132"/>
        <dbReference type="Rhea" id="RHEA-COMP:11367"/>
        <dbReference type="Rhea" id="RHEA-COMP:11368"/>
        <dbReference type="ChEBI" id="CHEBI:29950"/>
        <dbReference type="ChEBI" id="CHEBI:82612"/>
        <dbReference type="ChEBI" id="CHEBI:85445"/>
        <dbReference type="ChEBI" id="CHEBI:85448"/>
        <dbReference type="EC" id="2.1.1.63"/>
    </reaction>
</comment>
<keyword evidence="5 10" id="KW-0808">Transferase</keyword>
<name>A0A2N8KTT6_9BURK</name>
<dbReference type="AlphaFoldDB" id="A0A2N8KTT6"/>
<organism evidence="10 11">
    <name type="scientific">Kinneretia aquatilis</name>
    <dbReference type="NCBI Taxonomy" id="2070761"/>
    <lineage>
        <taxon>Bacteria</taxon>
        <taxon>Pseudomonadati</taxon>
        <taxon>Pseudomonadota</taxon>
        <taxon>Betaproteobacteria</taxon>
        <taxon>Burkholderiales</taxon>
        <taxon>Sphaerotilaceae</taxon>
        <taxon>Roseateles</taxon>
    </lineage>
</organism>
<dbReference type="InterPro" id="IPR001497">
    <property type="entry name" value="MethylDNA_cys_MeTrfase_AS"/>
</dbReference>
<dbReference type="InterPro" id="IPR036388">
    <property type="entry name" value="WH-like_DNA-bd_sf"/>
</dbReference>
<dbReference type="SUPFAM" id="SSF46767">
    <property type="entry name" value="Methylated DNA-protein cysteine methyltransferase, C-terminal domain"/>
    <property type="match status" value="1"/>
</dbReference>
<dbReference type="Gene3D" id="3.30.160.70">
    <property type="entry name" value="Methylated DNA-protein cysteine methyltransferase domain"/>
    <property type="match status" value="1"/>
</dbReference>
<sequence length="186" mass="19932">MIWLHGFDTALGRCGIAWNERGVCGSQLPEATPNLSRDRLRQRFPAGRETDQLPPVIAAAVRAVQRLLSGQLNDDQELLAIVLDDSALPEFQRQVLAQTRLIPLGQTLSYGELAAQLGQPGAARAVGQAEGHNPFAPIVPCHRVLARGSAAGGFSAHGGLHTKLALLRLEARATADRPGRQAELPF</sequence>
<evidence type="ECO:0000313" key="11">
    <source>
        <dbReference type="Proteomes" id="UP000235916"/>
    </source>
</evidence>
<proteinExistence type="inferred from homology"/>
<dbReference type="OrthoDB" id="9802228at2"/>
<evidence type="ECO:0000256" key="8">
    <source>
        <dbReference type="ARBA" id="ARBA00049348"/>
    </source>
</evidence>
<dbReference type="Gene3D" id="1.10.10.10">
    <property type="entry name" value="Winged helix-like DNA-binding domain superfamily/Winged helix DNA-binding domain"/>
    <property type="match status" value="1"/>
</dbReference>
<comment type="caution">
    <text evidence="10">The sequence shown here is derived from an EMBL/GenBank/DDBJ whole genome shotgun (WGS) entry which is preliminary data.</text>
</comment>
<reference evidence="10 11" key="1">
    <citation type="submission" date="2018-01" db="EMBL/GenBank/DDBJ databases">
        <title>Draft genome sequence of Paucibacter aquatile CR182 isolated from freshwater of the Nakdong River.</title>
        <authorList>
            <person name="Choi A."/>
            <person name="Chung E.J."/>
        </authorList>
    </citation>
    <scope>NUCLEOTIDE SEQUENCE [LARGE SCALE GENOMIC DNA]</scope>
    <source>
        <strain evidence="10 11">CR182</strain>
    </source>
</reference>
<dbReference type="Proteomes" id="UP000235916">
    <property type="component" value="Unassembled WGS sequence"/>
</dbReference>
<dbReference type="SUPFAM" id="SSF53155">
    <property type="entry name" value="Methylated DNA-protein cysteine methyltransferase domain"/>
    <property type="match status" value="1"/>
</dbReference>
<evidence type="ECO:0000256" key="2">
    <source>
        <dbReference type="ARBA" id="ARBA00008711"/>
    </source>
</evidence>
<dbReference type="CDD" id="cd06445">
    <property type="entry name" value="ATase"/>
    <property type="match status" value="1"/>
</dbReference>
<dbReference type="PANTHER" id="PTHR10815">
    <property type="entry name" value="METHYLATED-DNA--PROTEIN-CYSTEINE METHYLTRANSFERASE"/>
    <property type="match status" value="1"/>
</dbReference>
<gene>
    <name evidence="10" type="ORF">C1O66_04470</name>
</gene>
<dbReference type="GO" id="GO:0032259">
    <property type="term" value="P:methylation"/>
    <property type="evidence" value="ECO:0007669"/>
    <property type="project" value="UniProtKB-KW"/>
</dbReference>
<accession>A0A2N8KTT6</accession>
<dbReference type="InterPro" id="IPR036631">
    <property type="entry name" value="MGMT_N_sf"/>
</dbReference>
<evidence type="ECO:0000256" key="5">
    <source>
        <dbReference type="ARBA" id="ARBA00022679"/>
    </source>
</evidence>
<dbReference type="GO" id="GO:0003908">
    <property type="term" value="F:methylated-DNA-[protein]-cysteine S-methyltransferase activity"/>
    <property type="evidence" value="ECO:0007669"/>
    <property type="project" value="UniProtKB-EC"/>
</dbReference>
<keyword evidence="4 10" id="KW-0489">Methyltransferase</keyword>
<evidence type="ECO:0000313" key="10">
    <source>
        <dbReference type="EMBL" id="PND36864.1"/>
    </source>
</evidence>
<evidence type="ECO:0000256" key="1">
    <source>
        <dbReference type="ARBA" id="ARBA00001286"/>
    </source>
</evidence>
<protein>
    <recommendedName>
        <fullName evidence="3">methylated-DNA--[protein]-cysteine S-methyltransferase</fullName>
        <ecNumber evidence="3">2.1.1.63</ecNumber>
    </recommendedName>
</protein>
<evidence type="ECO:0000256" key="4">
    <source>
        <dbReference type="ARBA" id="ARBA00022603"/>
    </source>
</evidence>
<dbReference type="PANTHER" id="PTHR10815:SF5">
    <property type="entry name" value="METHYLATED-DNA--PROTEIN-CYSTEINE METHYLTRANSFERASE"/>
    <property type="match status" value="1"/>
</dbReference>
<dbReference type="EMBL" id="POSP01000003">
    <property type="protein sequence ID" value="PND36864.1"/>
    <property type="molecule type" value="Genomic_DNA"/>
</dbReference>
<dbReference type="EC" id="2.1.1.63" evidence="3"/>
<dbReference type="InterPro" id="IPR036217">
    <property type="entry name" value="MethylDNA_cys_MeTrfase_DNAb"/>
</dbReference>
<dbReference type="RefSeq" id="WP_102766786.1">
    <property type="nucleotide sequence ID" value="NZ_POSP01000003.1"/>
</dbReference>
<evidence type="ECO:0000256" key="6">
    <source>
        <dbReference type="ARBA" id="ARBA00022763"/>
    </source>
</evidence>
<dbReference type="Pfam" id="PF01035">
    <property type="entry name" value="DNA_binding_1"/>
    <property type="match status" value="1"/>
</dbReference>
<keyword evidence="7" id="KW-0234">DNA repair</keyword>
<keyword evidence="6" id="KW-0227">DNA damage</keyword>
<dbReference type="PROSITE" id="PS00374">
    <property type="entry name" value="MGMT"/>
    <property type="match status" value="1"/>
</dbReference>
<evidence type="ECO:0000259" key="9">
    <source>
        <dbReference type="Pfam" id="PF01035"/>
    </source>
</evidence>
<comment type="catalytic activity">
    <reaction evidence="1">
        <text>a 4-O-methyl-thymidine in DNA + L-cysteinyl-[protein] = a thymidine in DNA + S-methyl-L-cysteinyl-[protein]</text>
        <dbReference type="Rhea" id="RHEA:53428"/>
        <dbReference type="Rhea" id="RHEA-COMP:10131"/>
        <dbReference type="Rhea" id="RHEA-COMP:10132"/>
        <dbReference type="Rhea" id="RHEA-COMP:13555"/>
        <dbReference type="Rhea" id="RHEA-COMP:13556"/>
        <dbReference type="ChEBI" id="CHEBI:29950"/>
        <dbReference type="ChEBI" id="CHEBI:82612"/>
        <dbReference type="ChEBI" id="CHEBI:137386"/>
        <dbReference type="ChEBI" id="CHEBI:137387"/>
        <dbReference type="EC" id="2.1.1.63"/>
    </reaction>
</comment>